<dbReference type="InterPro" id="IPR001048">
    <property type="entry name" value="Asp/Glu/Uridylate_kinase"/>
</dbReference>
<feature type="binding site" evidence="11">
    <location>
        <position position="164"/>
    </location>
    <ligand>
        <name>ATP</name>
        <dbReference type="ChEBI" id="CHEBI:30616"/>
    </ligand>
</feature>
<keyword evidence="9 11" id="KW-0665">Pyrimidine biosynthesis</keyword>
<organism evidence="13 14">
    <name type="scientific">Luteimonas fraxinea</name>
    <dbReference type="NCBI Taxonomy" id="2901869"/>
    <lineage>
        <taxon>Bacteria</taxon>
        <taxon>Pseudomonadati</taxon>
        <taxon>Pseudomonadota</taxon>
        <taxon>Gammaproteobacteria</taxon>
        <taxon>Lysobacterales</taxon>
        <taxon>Lysobacteraceae</taxon>
        <taxon>Luteimonas</taxon>
    </lineage>
</organism>
<dbReference type="EMBL" id="JAJQKU010000006">
    <property type="protein sequence ID" value="MCD9098413.1"/>
    <property type="molecule type" value="Genomic_DNA"/>
</dbReference>
<evidence type="ECO:0000256" key="3">
    <source>
        <dbReference type="ARBA" id="ARBA00007614"/>
    </source>
</evidence>
<dbReference type="NCBIfam" id="TIGR02075">
    <property type="entry name" value="pyrH_bact"/>
    <property type="match status" value="1"/>
</dbReference>
<name>A0ABS8UG05_9GAMM</name>
<evidence type="ECO:0000256" key="5">
    <source>
        <dbReference type="ARBA" id="ARBA00022679"/>
    </source>
</evidence>
<feature type="binding site" evidence="11">
    <location>
        <position position="57"/>
    </location>
    <ligand>
        <name>ATP</name>
        <dbReference type="ChEBI" id="CHEBI:30616"/>
    </ligand>
</feature>
<reference evidence="13" key="2">
    <citation type="journal article" date="2022" name="Syst. Appl. Microbiol.">
        <title>Physiological and genomic characterisation of Luteimonas fraxinea sp. nov., a bacterial species associated with trees tolerant to ash dieback.</title>
        <authorList>
            <person name="Ulrich K."/>
            <person name="Becker R."/>
            <person name="Behrendt U."/>
            <person name="Kube M."/>
            <person name="Schneck V."/>
            <person name="Ulrich A."/>
        </authorList>
    </citation>
    <scope>NUCLEOTIDE SEQUENCE</scope>
    <source>
        <strain evidence="13">A1P009</strain>
    </source>
</reference>
<keyword evidence="4 11" id="KW-0963">Cytoplasm</keyword>
<evidence type="ECO:0000256" key="11">
    <source>
        <dbReference type="HAMAP-Rule" id="MF_01220"/>
    </source>
</evidence>
<dbReference type="EC" id="2.7.4.22" evidence="11"/>
<evidence type="ECO:0000256" key="7">
    <source>
        <dbReference type="ARBA" id="ARBA00022777"/>
    </source>
</evidence>
<gene>
    <name evidence="11 13" type="primary">pyrH</name>
    <name evidence="13" type="ORF">LTT95_15865</name>
</gene>
<evidence type="ECO:0000256" key="4">
    <source>
        <dbReference type="ARBA" id="ARBA00022490"/>
    </source>
</evidence>
<reference evidence="13" key="1">
    <citation type="submission" date="2021-12" db="EMBL/GenBank/DDBJ databases">
        <authorList>
            <person name="Ulrich A."/>
        </authorList>
    </citation>
    <scope>NUCLEOTIDE SEQUENCE</scope>
    <source>
        <strain evidence="13">A1P009</strain>
    </source>
</reference>
<protein>
    <recommendedName>
        <fullName evidence="11">Uridylate kinase</fullName>
        <shortName evidence="11">UK</shortName>
        <ecNumber evidence="11">2.7.4.22</ecNumber>
    </recommendedName>
    <alternativeName>
        <fullName evidence="11">Uridine monophosphate kinase</fullName>
        <shortName evidence="11">UMP kinase</shortName>
        <shortName evidence="11">UMPK</shortName>
    </alternativeName>
</protein>
<feature type="binding site" evidence="11">
    <location>
        <begin position="14"/>
        <end position="17"/>
    </location>
    <ligand>
        <name>ATP</name>
        <dbReference type="ChEBI" id="CHEBI:30616"/>
    </ligand>
</feature>
<dbReference type="Gene3D" id="3.40.1160.10">
    <property type="entry name" value="Acetylglutamate kinase-like"/>
    <property type="match status" value="1"/>
</dbReference>
<evidence type="ECO:0000256" key="1">
    <source>
        <dbReference type="ARBA" id="ARBA00004496"/>
    </source>
</evidence>
<feature type="domain" description="Aspartate/glutamate/uridylate kinase" evidence="12">
    <location>
        <begin position="10"/>
        <end position="218"/>
    </location>
</feature>
<evidence type="ECO:0000259" key="12">
    <source>
        <dbReference type="Pfam" id="PF00696"/>
    </source>
</evidence>
<feature type="binding site" evidence="11">
    <location>
        <begin position="137"/>
        <end position="144"/>
    </location>
    <ligand>
        <name>UMP</name>
        <dbReference type="ChEBI" id="CHEBI:57865"/>
    </ligand>
</feature>
<evidence type="ECO:0000256" key="10">
    <source>
        <dbReference type="ARBA" id="ARBA00047767"/>
    </source>
</evidence>
<feature type="binding site" evidence="11">
    <location>
        <position position="76"/>
    </location>
    <ligand>
        <name>UMP</name>
        <dbReference type="ChEBI" id="CHEBI:57865"/>
    </ligand>
</feature>
<evidence type="ECO:0000313" key="14">
    <source>
        <dbReference type="Proteomes" id="UP001430360"/>
    </source>
</evidence>
<keyword evidence="14" id="KW-1185">Reference proteome</keyword>
<dbReference type="Pfam" id="PF00696">
    <property type="entry name" value="AA_kinase"/>
    <property type="match status" value="1"/>
</dbReference>
<feature type="binding site" evidence="11">
    <location>
        <position position="170"/>
    </location>
    <ligand>
        <name>ATP</name>
        <dbReference type="ChEBI" id="CHEBI:30616"/>
    </ligand>
</feature>
<keyword evidence="6 11" id="KW-0547">Nucleotide-binding</keyword>
<feature type="binding site" evidence="11">
    <location>
        <position position="173"/>
    </location>
    <ligand>
        <name>ATP</name>
        <dbReference type="ChEBI" id="CHEBI:30616"/>
    </ligand>
</feature>
<dbReference type="PANTHER" id="PTHR42833">
    <property type="entry name" value="URIDYLATE KINASE"/>
    <property type="match status" value="1"/>
</dbReference>
<dbReference type="SUPFAM" id="SSF53633">
    <property type="entry name" value="Carbamate kinase-like"/>
    <property type="match status" value="1"/>
</dbReference>
<dbReference type="RefSeq" id="WP_232137702.1">
    <property type="nucleotide sequence ID" value="NZ_CP089507.1"/>
</dbReference>
<sequence>MSSAPLAYRRVLLKLSGEALMGDEDYGIDPKVIGRLADEVIEAQKAGAEVGLVIGGGNIFRGAGLAAAGMDRVTGDQMGMLATVINALAMQDALEKRGARARVMSAIKINDVCEDYIRRRAIRHLEKGRIAIFAAGVGSPFFTTDSGAALRGIEIGADLLLKATKVDGVYDADPKKVPDAKRYDRLTYDEVLRQGLEVMDTAAFALARDSDLPLRIFDMSQAGVLLRILRGEPIGTLVQGRS</sequence>
<evidence type="ECO:0000256" key="6">
    <source>
        <dbReference type="ARBA" id="ARBA00022741"/>
    </source>
</evidence>
<evidence type="ECO:0000256" key="9">
    <source>
        <dbReference type="ARBA" id="ARBA00022975"/>
    </source>
</evidence>
<evidence type="ECO:0000256" key="8">
    <source>
        <dbReference type="ARBA" id="ARBA00022840"/>
    </source>
</evidence>
<dbReference type="PANTHER" id="PTHR42833:SF4">
    <property type="entry name" value="URIDYLATE KINASE PUMPKIN, CHLOROPLASTIC"/>
    <property type="match status" value="1"/>
</dbReference>
<feature type="binding site" evidence="11">
    <location>
        <position position="56"/>
    </location>
    <ligand>
        <name>UMP</name>
        <dbReference type="ChEBI" id="CHEBI:57865"/>
    </ligand>
</feature>
<dbReference type="GO" id="GO:0033862">
    <property type="term" value="F:UMP kinase activity"/>
    <property type="evidence" value="ECO:0007669"/>
    <property type="project" value="UniProtKB-EC"/>
</dbReference>
<proteinExistence type="inferred from homology"/>
<dbReference type="InterPro" id="IPR036393">
    <property type="entry name" value="AceGlu_kinase-like_sf"/>
</dbReference>
<dbReference type="InterPro" id="IPR011817">
    <property type="entry name" value="Uridylate_kinase"/>
</dbReference>
<comment type="similarity">
    <text evidence="3 11">Belongs to the UMP kinase family.</text>
</comment>
<comment type="caution">
    <text evidence="11">Lacks conserved residue(s) required for the propagation of feature annotation.</text>
</comment>
<comment type="function">
    <text evidence="11">Catalyzes the reversible phosphorylation of UMP to UDP.</text>
</comment>
<dbReference type="HAMAP" id="MF_01220_B">
    <property type="entry name" value="PyrH_B"/>
    <property type="match status" value="1"/>
</dbReference>
<evidence type="ECO:0000256" key="2">
    <source>
        <dbReference type="ARBA" id="ARBA00004791"/>
    </source>
</evidence>
<dbReference type="InterPro" id="IPR015963">
    <property type="entry name" value="Uridylate_kinase_bac"/>
</dbReference>
<dbReference type="Proteomes" id="UP001430360">
    <property type="component" value="Unassembled WGS sequence"/>
</dbReference>
<accession>A0ABS8UG05</accession>
<comment type="catalytic activity">
    <reaction evidence="10 11">
        <text>UMP + ATP = UDP + ADP</text>
        <dbReference type="Rhea" id="RHEA:24400"/>
        <dbReference type="ChEBI" id="CHEBI:30616"/>
        <dbReference type="ChEBI" id="CHEBI:57865"/>
        <dbReference type="ChEBI" id="CHEBI:58223"/>
        <dbReference type="ChEBI" id="CHEBI:456216"/>
        <dbReference type="EC" id="2.7.4.22"/>
    </reaction>
</comment>
<comment type="pathway">
    <text evidence="2 11">Pyrimidine metabolism; CTP biosynthesis via de novo pathway; UDP from UMP (UMPK route): step 1/1.</text>
</comment>
<dbReference type="CDD" id="cd04254">
    <property type="entry name" value="AAK_UMPK-PyrH-Ec"/>
    <property type="match status" value="1"/>
</dbReference>
<comment type="caution">
    <text evidence="13">The sequence shown here is derived from an EMBL/GenBank/DDBJ whole genome shotgun (WGS) entry which is preliminary data.</text>
</comment>
<comment type="subcellular location">
    <subcellularLocation>
        <location evidence="1 11">Cytoplasm</location>
    </subcellularLocation>
</comment>
<comment type="subunit">
    <text evidence="11">Homohexamer.</text>
</comment>
<keyword evidence="7 11" id="KW-0418">Kinase</keyword>
<comment type="activity regulation">
    <text evidence="11">Inhibited by UTP.</text>
</comment>
<dbReference type="PIRSF" id="PIRSF005650">
    <property type="entry name" value="Uridylate_kin"/>
    <property type="match status" value="1"/>
</dbReference>
<evidence type="ECO:0000313" key="13">
    <source>
        <dbReference type="EMBL" id="MCD9098413.1"/>
    </source>
</evidence>
<keyword evidence="5 11" id="KW-0808">Transferase</keyword>
<feature type="binding site" evidence="11">
    <location>
        <position position="61"/>
    </location>
    <ligand>
        <name>ATP</name>
        <dbReference type="ChEBI" id="CHEBI:30616"/>
    </ligand>
</feature>
<keyword evidence="8 11" id="KW-0067">ATP-binding</keyword>